<accession>A0A7W7VKY5</accession>
<dbReference type="SUPFAM" id="SSF56112">
    <property type="entry name" value="Protein kinase-like (PK-like)"/>
    <property type="match status" value="1"/>
</dbReference>
<sequence length="277" mass="31087">MTGYHGQRAFLSRILHEGAERLGVSPVGDVVFGWRDRTIGSAADRDGGRFWIRATGEHRDWTRNEAWTGNRDAAGITGLPKPDLIASTEWYEEPVAISVELMTYVPDRPCSPTAELTEAFNVPDVWWHDLRSALDSLTSHPTGRGLRDADAWVRDLERLYERPINLPAPTLGTEHGDLHWANLTQPRLWILDWEYWGLAPVGYGAALLYLHSLLVPETAARVWEVFADLLDTPTGQVAQLSAAAHVLGRAHRVDDYPELQHPVRRHAMRILSRGGRG</sequence>
<dbReference type="AlphaFoldDB" id="A0A7W7VKY5"/>
<evidence type="ECO:0000313" key="1">
    <source>
        <dbReference type="EMBL" id="MBB4914023.1"/>
    </source>
</evidence>
<comment type="caution">
    <text evidence="1">The sequence shown here is derived from an EMBL/GenBank/DDBJ whole genome shotgun (WGS) entry which is preliminary data.</text>
</comment>
<evidence type="ECO:0008006" key="3">
    <source>
        <dbReference type="Google" id="ProtNLM"/>
    </source>
</evidence>
<gene>
    <name evidence="1" type="ORF">FHS44_001095</name>
</gene>
<proteinExistence type="predicted"/>
<name>A0A7W7VKY5_9ACTN</name>
<protein>
    <recommendedName>
        <fullName evidence="3">Aminoglycoside phosphotransferase</fullName>
    </recommendedName>
</protein>
<dbReference type="InterPro" id="IPR011009">
    <property type="entry name" value="Kinase-like_dom_sf"/>
</dbReference>
<reference evidence="1 2" key="1">
    <citation type="submission" date="2020-08" db="EMBL/GenBank/DDBJ databases">
        <title>Genomic Encyclopedia of Type Strains, Phase III (KMG-III): the genomes of soil and plant-associated and newly described type strains.</title>
        <authorList>
            <person name="Whitman W."/>
        </authorList>
    </citation>
    <scope>NUCLEOTIDE SEQUENCE [LARGE SCALE GENOMIC DNA]</scope>
    <source>
        <strain evidence="1 2">CECT 8840</strain>
    </source>
</reference>
<dbReference type="Proteomes" id="UP000552644">
    <property type="component" value="Unassembled WGS sequence"/>
</dbReference>
<dbReference type="EMBL" id="JACHJP010000001">
    <property type="protein sequence ID" value="MBB4914023.1"/>
    <property type="molecule type" value="Genomic_DNA"/>
</dbReference>
<dbReference type="RefSeq" id="WP_184712724.1">
    <property type="nucleotide sequence ID" value="NZ_JACHJP010000001.1"/>
</dbReference>
<organism evidence="1 2">
    <name type="scientific">Streptosporangium saharense</name>
    <dbReference type="NCBI Taxonomy" id="1706840"/>
    <lineage>
        <taxon>Bacteria</taxon>
        <taxon>Bacillati</taxon>
        <taxon>Actinomycetota</taxon>
        <taxon>Actinomycetes</taxon>
        <taxon>Streptosporangiales</taxon>
        <taxon>Streptosporangiaceae</taxon>
        <taxon>Streptosporangium</taxon>
    </lineage>
</organism>
<keyword evidence="2" id="KW-1185">Reference proteome</keyword>
<evidence type="ECO:0000313" key="2">
    <source>
        <dbReference type="Proteomes" id="UP000552644"/>
    </source>
</evidence>